<accession>A0A0D6P9P7</accession>
<gene>
    <name evidence="3" type="ORF">Asru_0926_03</name>
</gene>
<feature type="compositionally biased region" description="Low complexity" evidence="1">
    <location>
        <begin position="68"/>
        <end position="79"/>
    </location>
</feature>
<feature type="compositionally biased region" description="Gly residues" evidence="1">
    <location>
        <begin position="80"/>
        <end position="90"/>
    </location>
</feature>
<feature type="signal peptide" evidence="2">
    <location>
        <begin position="1"/>
        <end position="21"/>
    </location>
</feature>
<comment type="caution">
    <text evidence="3">The sequence shown here is derived from an EMBL/GenBank/DDBJ whole genome shotgun (WGS) entry which is preliminary data.</text>
</comment>
<dbReference type="AlphaFoldDB" id="A0A0D6P9P7"/>
<evidence type="ECO:0000256" key="2">
    <source>
        <dbReference type="SAM" id="SignalP"/>
    </source>
</evidence>
<evidence type="ECO:0000313" key="4">
    <source>
        <dbReference type="Proteomes" id="UP000032680"/>
    </source>
</evidence>
<feature type="chain" id="PRO_5002309636" evidence="2">
    <location>
        <begin position="22"/>
        <end position="90"/>
    </location>
</feature>
<organism evidence="3 4">
    <name type="scientific">Acidisphaera rubrifaciens HS-AP3</name>
    <dbReference type="NCBI Taxonomy" id="1231350"/>
    <lineage>
        <taxon>Bacteria</taxon>
        <taxon>Pseudomonadati</taxon>
        <taxon>Pseudomonadota</taxon>
        <taxon>Alphaproteobacteria</taxon>
        <taxon>Acetobacterales</taxon>
        <taxon>Acetobacteraceae</taxon>
        <taxon>Acidisphaera</taxon>
    </lineage>
</organism>
<protein>
    <submittedName>
        <fullName evidence="3">Uncharacterized protein</fullName>
    </submittedName>
</protein>
<evidence type="ECO:0000256" key="1">
    <source>
        <dbReference type="SAM" id="MobiDB-lite"/>
    </source>
</evidence>
<dbReference type="EMBL" id="BANB01000923">
    <property type="protein sequence ID" value="GAN78485.1"/>
    <property type="molecule type" value="Genomic_DNA"/>
</dbReference>
<keyword evidence="4" id="KW-1185">Reference proteome</keyword>
<dbReference type="RefSeq" id="WP_148360715.1">
    <property type="nucleotide sequence ID" value="NZ_BANB01000923.1"/>
</dbReference>
<name>A0A0D6P9P7_9PROT</name>
<reference evidence="3 4" key="1">
    <citation type="submission" date="2012-11" db="EMBL/GenBank/DDBJ databases">
        <title>Whole genome sequence of Acidisphaera rubrifaciens HS-AP3.</title>
        <authorList>
            <person name="Azuma Y."/>
            <person name="Higashiura N."/>
            <person name="Hirakawa H."/>
            <person name="Matsushita K."/>
        </authorList>
    </citation>
    <scope>NUCLEOTIDE SEQUENCE [LARGE SCALE GENOMIC DNA]</scope>
    <source>
        <strain evidence="3 4">HS-AP3</strain>
    </source>
</reference>
<keyword evidence="2" id="KW-0732">Signal</keyword>
<proteinExistence type="predicted"/>
<feature type="compositionally biased region" description="Polar residues" evidence="1">
    <location>
        <begin position="22"/>
        <end position="39"/>
    </location>
</feature>
<sequence>MERSLILAAAFSLALAPAAWAQNTGAASGSADKGTTSGPASPGGAQHNGEYSHKVTGNADGHGGHVGAKGAAGAESGSAPTGGHGDATSK</sequence>
<dbReference type="Proteomes" id="UP000032680">
    <property type="component" value="Unassembled WGS sequence"/>
</dbReference>
<evidence type="ECO:0000313" key="3">
    <source>
        <dbReference type="EMBL" id="GAN78485.1"/>
    </source>
</evidence>
<feature type="region of interest" description="Disordered" evidence="1">
    <location>
        <begin position="21"/>
        <end position="90"/>
    </location>
</feature>